<evidence type="ECO:0000313" key="2">
    <source>
        <dbReference type="EMBL" id="MCI61478.1"/>
    </source>
</evidence>
<evidence type="ECO:0000313" key="3">
    <source>
        <dbReference type="Proteomes" id="UP000265520"/>
    </source>
</evidence>
<evidence type="ECO:0008006" key="4">
    <source>
        <dbReference type="Google" id="ProtNLM"/>
    </source>
</evidence>
<feature type="non-terminal residue" evidence="2">
    <location>
        <position position="75"/>
    </location>
</feature>
<dbReference type="AlphaFoldDB" id="A0A392TKK4"/>
<reference evidence="2 3" key="1">
    <citation type="journal article" date="2018" name="Front. Plant Sci.">
        <title>Red Clover (Trifolium pratense) and Zigzag Clover (T. medium) - A Picture of Genomic Similarities and Differences.</title>
        <authorList>
            <person name="Dluhosova J."/>
            <person name="Istvanek J."/>
            <person name="Nedelnik J."/>
            <person name="Repkova J."/>
        </authorList>
    </citation>
    <scope>NUCLEOTIDE SEQUENCE [LARGE SCALE GENOMIC DNA]</scope>
    <source>
        <strain evidence="3">cv. 10/8</strain>
        <tissue evidence="2">Leaf</tissue>
    </source>
</reference>
<proteinExistence type="predicted"/>
<organism evidence="2 3">
    <name type="scientific">Trifolium medium</name>
    <dbReference type="NCBI Taxonomy" id="97028"/>
    <lineage>
        <taxon>Eukaryota</taxon>
        <taxon>Viridiplantae</taxon>
        <taxon>Streptophyta</taxon>
        <taxon>Embryophyta</taxon>
        <taxon>Tracheophyta</taxon>
        <taxon>Spermatophyta</taxon>
        <taxon>Magnoliopsida</taxon>
        <taxon>eudicotyledons</taxon>
        <taxon>Gunneridae</taxon>
        <taxon>Pentapetalae</taxon>
        <taxon>rosids</taxon>
        <taxon>fabids</taxon>
        <taxon>Fabales</taxon>
        <taxon>Fabaceae</taxon>
        <taxon>Papilionoideae</taxon>
        <taxon>50 kb inversion clade</taxon>
        <taxon>NPAAA clade</taxon>
        <taxon>Hologalegina</taxon>
        <taxon>IRL clade</taxon>
        <taxon>Trifolieae</taxon>
        <taxon>Trifolium</taxon>
    </lineage>
</organism>
<sequence>MMEKCLGKSVNSGESSAGVVSNATPTLQISPEKVKETGASNLREDVLTEFRHSVKKVELPAFDGDDPAGWISRAE</sequence>
<protein>
    <recommendedName>
        <fullName evidence="4">Retrotransposon gag protein</fullName>
    </recommendedName>
</protein>
<accession>A0A392TKK4</accession>
<feature type="region of interest" description="Disordered" evidence="1">
    <location>
        <begin position="1"/>
        <end position="24"/>
    </location>
</feature>
<feature type="compositionally biased region" description="Polar residues" evidence="1">
    <location>
        <begin position="9"/>
        <end position="24"/>
    </location>
</feature>
<comment type="caution">
    <text evidence="2">The sequence shown here is derived from an EMBL/GenBank/DDBJ whole genome shotgun (WGS) entry which is preliminary data.</text>
</comment>
<dbReference type="EMBL" id="LXQA010600610">
    <property type="protein sequence ID" value="MCI61478.1"/>
    <property type="molecule type" value="Genomic_DNA"/>
</dbReference>
<name>A0A392TKK4_9FABA</name>
<keyword evidence="3" id="KW-1185">Reference proteome</keyword>
<dbReference type="Proteomes" id="UP000265520">
    <property type="component" value="Unassembled WGS sequence"/>
</dbReference>
<evidence type="ECO:0000256" key="1">
    <source>
        <dbReference type="SAM" id="MobiDB-lite"/>
    </source>
</evidence>